<protein>
    <submittedName>
        <fullName evidence="9">Glycoside hydrolase family 71/99-like protein</fullName>
    </submittedName>
</protein>
<feature type="chain" id="PRO_5046115599" evidence="8">
    <location>
        <begin position="21"/>
        <end position="424"/>
    </location>
</feature>
<evidence type="ECO:0000256" key="5">
    <source>
        <dbReference type="ARBA" id="ARBA00022989"/>
    </source>
</evidence>
<evidence type="ECO:0000256" key="4">
    <source>
        <dbReference type="ARBA" id="ARBA00022968"/>
    </source>
</evidence>
<keyword evidence="6" id="KW-0333">Golgi apparatus</keyword>
<keyword evidence="7" id="KW-0472">Membrane</keyword>
<keyword evidence="5" id="KW-1133">Transmembrane helix</keyword>
<accession>A0ABT6RF69</accession>
<gene>
    <name evidence="9" type="ORF">QJ048_15580</name>
</gene>
<comment type="subcellular location">
    <subcellularLocation>
        <location evidence="1">Golgi apparatus membrane</location>
        <topology evidence="1">Single-pass type II membrane protein</topology>
    </subcellularLocation>
</comment>
<dbReference type="RefSeq" id="WP_282335325.1">
    <property type="nucleotide sequence ID" value="NZ_JASBRG010000007.1"/>
</dbReference>
<keyword evidence="8" id="KW-0732">Signal</keyword>
<organism evidence="9 10">
    <name type="scientific">Pinibacter soli</name>
    <dbReference type="NCBI Taxonomy" id="3044211"/>
    <lineage>
        <taxon>Bacteria</taxon>
        <taxon>Pseudomonadati</taxon>
        <taxon>Bacteroidota</taxon>
        <taxon>Chitinophagia</taxon>
        <taxon>Chitinophagales</taxon>
        <taxon>Chitinophagaceae</taxon>
        <taxon>Pinibacter</taxon>
    </lineage>
</organism>
<dbReference type="PANTHER" id="PTHR13572">
    <property type="entry name" value="ENDO-ALPHA-1,2-MANNOSIDASE"/>
    <property type="match status" value="1"/>
</dbReference>
<feature type="signal peptide" evidence="8">
    <location>
        <begin position="1"/>
        <end position="20"/>
    </location>
</feature>
<keyword evidence="4" id="KW-0735">Signal-anchor</keyword>
<dbReference type="CDD" id="cd11576">
    <property type="entry name" value="GH99_GH71_like_2"/>
    <property type="match status" value="1"/>
</dbReference>
<evidence type="ECO:0000256" key="3">
    <source>
        <dbReference type="ARBA" id="ARBA00022801"/>
    </source>
</evidence>
<keyword evidence="2" id="KW-0812">Transmembrane</keyword>
<sequence>MRQFKYILGFAILFTTSVNAQHKHSKTSAFTSYKGLVMAGYQGWFNAPDDGAGRGWNHYAAKGKFEPGNCKVDLWPATAEYKKTYKTPFRLADSSAAVLFSSYDASTVDLHFKWMKEYGIDGVFVQRFVSNVKSPVSLRHNNTVLGNALNAAKKYHRAIAIMYDLSGMHEGDADVVINDFKKLVDSLQLTTRGKKQTYLYHNGKPLVALWGVGFPGRSYGLKDIEKMMDFLQNDKEYGGCSIMLGVPTYWRDLDKDAVKDPHLTEVIKRADIVHPWFVGRYNEQNYPAFKQHIAGDVEWCKQNKIDYAPVVYPGFSWHNMYNKSPQNQMPRNRGEFYWKQISGALESGAEMLYVAMFDEIDEGTAIFKVSKNPPVGASSFVTFEDGVPEDHYLFLTGMAAKMLRKEIPFSETQPVQQAESFGKK</sequence>
<dbReference type="InterPro" id="IPR026071">
    <property type="entry name" value="Glyco_Hydrolase_99"/>
</dbReference>
<dbReference type="EMBL" id="JASBRG010000007">
    <property type="protein sequence ID" value="MDI3321215.1"/>
    <property type="molecule type" value="Genomic_DNA"/>
</dbReference>
<evidence type="ECO:0000313" key="10">
    <source>
        <dbReference type="Proteomes" id="UP001226434"/>
    </source>
</evidence>
<comment type="caution">
    <text evidence="9">The sequence shown here is derived from an EMBL/GenBank/DDBJ whole genome shotgun (WGS) entry which is preliminary data.</text>
</comment>
<keyword evidence="3" id="KW-0378">Hydrolase</keyword>
<dbReference type="PANTHER" id="PTHR13572:SF4">
    <property type="entry name" value="RE57134P"/>
    <property type="match status" value="1"/>
</dbReference>
<name>A0ABT6RF69_9BACT</name>
<proteinExistence type="predicted"/>
<evidence type="ECO:0000256" key="2">
    <source>
        <dbReference type="ARBA" id="ARBA00022692"/>
    </source>
</evidence>
<evidence type="ECO:0000256" key="7">
    <source>
        <dbReference type="ARBA" id="ARBA00023136"/>
    </source>
</evidence>
<keyword evidence="10" id="KW-1185">Reference proteome</keyword>
<dbReference type="Gene3D" id="3.20.20.80">
    <property type="entry name" value="Glycosidases"/>
    <property type="match status" value="1"/>
</dbReference>
<evidence type="ECO:0000313" key="9">
    <source>
        <dbReference type="EMBL" id="MDI3321215.1"/>
    </source>
</evidence>
<evidence type="ECO:0000256" key="6">
    <source>
        <dbReference type="ARBA" id="ARBA00023034"/>
    </source>
</evidence>
<evidence type="ECO:0000256" key="1">
    <source>
        <dbReference type="ARBA" id="ARBA00004323"/>
    </source>
</evidence>
<evidence type="ECO:0000256" key="8">
    <source>
        <dbReference type="SAM" id="SignalP"/>
    </source>
</evidence>
<dbReference type="Proteomes" id="UP001226434">
    <property type="component" value="Unassembled WGS sequence"/>
</dbReference>
<reference evidence="9 10" key="1">
    <citation type="submission" date="2023-05" db="EMBL/GenBank/DDBJ databases">
        <title>Genome sequence of Pinibacter sp. MAH-24.</title>
        <authorList>
            <person name="Huq M.A."/>
        </authorList>
    </citation>
    <scope>NUCLEOTIDE SEQUENCE [LARGE SCALE GENOMIC DNA]</scope>
    <source>
        <strain evidence="9 10">MAH-24</strain>
    </source>
</reference>